<feature type="transmembrane region" description="Helical" evidence="1">
    <location>
        <begin position="265"/>
        <end position="285"/>
    </location>
</feature>
<sequence>MPRVPSGPRFWCLAYLCLCAPVCIALALIVPPGEVADEAAHLARAAALMQGDFVGHRENVRYADGSTHVAAGVRIDPAWIRVALSRPKDFCGGLAADDGTPDARGRLFMPLYTVGTYPPFLYAPAAMGLAAGRILGLAPEVCVYLGRLANATATVVLAMAALALATRGRAALFALLALPMTLSLAASFNQDALIIALSALSAALLTPRDPAGPGSRLRISGAILGIALVVLAKPPYAGLAAMLLVPLNRAETGSLARHAGRRLAAAVLAVLPAVVWTAAATAFVATPVPRYAYEAGPLWSGPRPATFTATDPKAQGQILLDKPARLVTLPGHFFGTIKHLTVLAKGAVGIFGWLDRPLPGFVYGIWALALLGPLFLLRQGIAPPWPERIVLPAAALASLWLVVLSQYLTWTSVGADRIDGPQGRYLLPLVPMLVLAFARIRPGPVGAGRWPAMLPVAAAGIDLVALPLAALSMTVSA</sequence>
<evidence type="ECO:0000256" key="1">
    <source>
        <dbReference type="SAM" id="Phobius"/>
    </source>
</evidence>
<name>A0ABU0HTR5_9HYPH</name>
<evidence type="ECO:0000313" key="3">
    <source>
        <dbReference type="Proteomes" id="UP001236369"/>
    </source>
</evidence>
<feature type="transmembrane region" description="Helical" evidence="1">
    <location>
        <begin position="389"/>
        <end position="410"/>
    </location>
</feature>
<dbReference type="RefSeq" id="WP_238249548.1">
    <property type="nucleotide sequence ID" value="NZ_BPQX01000032.1"/>
</dbReference>
<keyword evidence="1" id="KW-1133">Transmembrane helix</keyword>
<dbReference type="EMBL" id="JAUSVV010000021">
    <property type="protein sequence ID" value="MDQ0445120.1"/>
    <property type="molecule type" value="Genomic_DNA"/>
</dbReference>
<keyword evidence="3" id="KW-1185">Reference proteome</keyword>
<dbReference type="InterPro" id="IPR018674">
    <property type="entry name" value="DUF2142_membrane"/>
</dbReference>
<keyword evidence="1" id="KW-0472">Membrane</keyword>
<dbReference type="Proteomes" id="UP001236369">
    <property type="component" value="Unassembled WGS sequence"/>
</dbReference>
<reference evidence="2 3" key="1">
    <citation type="submission" date="2023-07" db="EMBL/GenBank/DDBJ databases">
        <title>Genomic Encyclopedia of Type Strains, Phase IV (KMG-IV): sequencing the most valuable type-strain genomes for metagenomic binning, comparative biology and taxonomic classification.</title>
        <authorList>
            <person name="Goeker M."/>
        </authorList>
    </citation>
    <scope>NUCLEOTIDE SEQUENCE [LARGE SCALE GENOMIC DNA]</scope>
    <source>
        <strain evidence="2 3">DSM 19562</strain>
    </source>
</reference>
<feature type="transmembrane region" description="Helical" evidence="1">
    <location>
        <begin position="172"/>
        <end position="199"/>
    </location>
</feature>
<gene>
    <name evidence="2" type="ORF">QO016_004647</name>
</gene>
<proteinExistence type="predicted"/>
<dbReference type="Pfam" id="PF09913">
    <property type="entry name" value="DUF2142"/>
    <property type="match status" value="1"/>
</dbReference>
<feature type="transmembrane region" description="Helical" evidence="1">
    <location>
        <begin position="219"/>
        <end position="245"/>
    </location>
</feature>
<feature type="transmembrane region" description="Helical" evidence="1">
    <location>
        <begin position="452"/>
        <end position="475"/>
    </location>
</feature>
<protein>
    <submittedName>
        <fullName evidence="2">Membrane protein</fullName>
    </submittedName>
</protein>
<feature type="transmembrane region" description="Helical" evidence="1">
    <location>
        <begin position="144"/>
        <end position="165"/>
    </location>
</feature>
<evidence type="ECO:0000313" key="2">
    <source>
        <dbReference type="EMBL" id="MDQ0445120.1"/>
    </source>
</evidence>
<accession>A0ABU0HTR5</accession>
<comment type="caution">
    <text evidence="2">The sequence shown here is derived from an EMBL/GenBank/DDBJ whole genome shotgun (WGS) entry which is preliminary data.</text>
</comment>
<organism evidence="2 3">
    <name type="scientific">Methylobacterium persicinum</name>
    <dbReference type="NCBI Taxonomy" id="374426"/>
    <lineage>
        <taxon>Bacteria</taxon>
        <taxon>Pseudomonadati</taxon>
        <taxon>Pseudomonadota</taxon>
        <taxon>Alphaproteobacteria</taxon>
        <taxon>Hyphomicrobiales</taxon>
        <taxon>Methylobacteriaceae</taxon>
        <taxon>Methylobacterium</taxon>
    </lineage>
</organism>
<feature type="transmembrane region" description="Helical" evidence="1">
    <location>
        <begin position="360"/>
        <end position="377"/>
    </location>
</feature>
<feature type="transmembrane region" description="Helical" evidence="1">
    <location>
        <begin position="422"/>
        <end position="440"/>
    </location>
</feature>
<keyword evidence="1" id="KW-0812">Transmembrane</keyword>